<protein>
    <submittedName>
        <fullName evidence="5">Uncharacterized protein</fullName>
    </submittedName>
</protein>
<feature type="compositionally biased region" description="Low complexity" evidence="4">
    <location>
        <begin position="44"/>
        <end position="59"/>
    </location>
</feature>
<comment type="subcellular location">
    <subcellularLocation>
        <location evidence="1">Nucleus</location>
    </subcellularLocation>
</comment>
<evidence type="ECO:0000313" key="6">
    <source>
        <dbReference type="Proteomes" id="UP000770015"/>
    </source>
</evidence>
<dbReference type="EMBL" id="JAGSXJ010000018">
    <property type="protein sequence ID" value="KAH6682261.1"/>
    <property type="molecule type" value="Genomic_DNA"/>
</dbReference>
<comment type="caution">
    <text evidence="5">The sequence shown here is derived from an EMBL/GenBank/DDBJ whole genome shotgun (WGS) entry which is preliminary data.</text>
</comment>
<feature type="region of interest" description="Disordered" evidence="4">
    <location>
        <begin position="201"/>
        <end position="243"/>
    </location>
</feature>
<dbReference type="AlphaFoldDB" id="A0A9P8V8G5"/>
<dbReference type="GO" id="GO:0000398">
    <property type="term" value="P:mRNA splicing, via spliceosome"/>
    <property type="evidence" value="ECO:0007669"/>
    <property type="project" value="TreeGrafter"/>
</dbReference>
<proteinExistence type="inferred from homology"/>
<evidence type="ECO:0000256" key="4">
    <source>
        <dbReference type="SAM" id="MobiDB-lite"/>
    </source>
</evidence>
<dbReference type="GO" id="GO:0005681">
    <property type="term" value="C:spliceosomal complex"/>
    <property type="evidence" value="ECO:0007669"/>
    <property type="project" value="TreeGrafter"/>
</dbReference>
<evidence type="ECO:0000256" key="1">
    <source>
        <dbReference type="ARBA" id="ARBA00004123"/>
    </source>
</evidence>
<evidence type="ECO:0000313" key="5">
    <source>
        <dbReference type="EMBL" id="KAH6682261.1"/>
    </source>
</evidence>
<keyword evidence="3" id="KW-0539">Nucleus</keyword>
<reference evidence="5" key="1">
    <citation type="journal article" date="2021" name="Nat. Commun.">
        <title>Genetic determinants of endophytism in the Arabidopsis root mycobiome.</title>
        <authorList>
            <person name="Mesny F."/>
            <person name="Miyauchi S."/>
            <person name="Thiergart T."/>
            <person name="Pickel B."/>
            <person name="Atanasova L."/>
            <person name="Karlsson M."/>
            <person name="Huettel B."/>
            <person name="Barry K.W."/>
            <person name="Haridas S."/>
            <person name="Chen C."/>
            <person name="Bauer D."/>
            <person name="Andreopoulos W."/>
            <person name="Pangilinan J."/>
            <person name="LaButti K."/>
            <person name="Riley R."/>
            <person name="Lipzen A."/>
            <person name="Clum A."/>
            <person name="Drula E."/>
            <person name="Henrissat B."/>
            <person name="Kohler A."/>
            <person name="Grigoriev I.V."/>
            <person name="Martin F.M."/>
            <person name="Hacquard S."/>
        </authorList>
    </citation>
    <scope>NUCLEOTIDE SEQUENCE</scope>
    <source>
        <strain evidence="5">MPI-SDFR-AT-0117</strain>
    </source>
</reference>
<feature type="compositionally biased region" description="Polar residues" evidence="4">
    <location>
        <begin position="110"/>
        <end position="125"/>
    </location>
</feature>
<evidence type="ECO:0000256" key="3">
    <source>
        <dbReference type="ARBA" id="ARBA00023242"/>
    </source>
</evidence>
<comment type="similarity">
    <text evidence="2">Belongs to the TLS1 family.</text>
</comment>
<sequence length="360" mass="39463">MTPPPETDPTPEPSPAPPAVIFRSSKKRKANLRQRATDDDIPSTDDTPTTTPVAPSPQTIDQLIASASVEPTSSTTPEPSITDALRLRAQHRRPRHKGVGFTSSTRDDQTPTSTERSLVLSTQPQDDPEPVGGMISRFAPQTGLSTQLVNKHITYRPPATASPQDTTPVLGSATLQGKLMEIDLGDEARARNIALTQHAARRLNDPSAAHIPDSDQSRSVKKPRLGRDGKPYRPRNRRGSEDIARDRLVEEILHESRLDVYEPLPDDEPAPAGEDTTADDRLAEEFQREFLDAMALRRQQHAAAVAQRKRNAIIAGGTGTRAGPEEDVLRGPKLGGSRSQRSAMRDILLAKEKEKIKTRR</sequence>
<dbReference type="PANTHER" id="PTHR13486">
    <property type="entry name" value="TELOMERE LENGTH AND SILENCING PROTEIN 1 TLS1 FAMILY MEMBER"/>
    <property type="match status" value="1"/>
</dbReference>
<evidence type="ECO:0000256" key="2">
    <source>
        <dbReference type="ARBA" id="ARBA00007643"/>
    </source>
</evidence>
<feature type="compositionally biased region" description="Basic and acidic residues" evidence="4">
    <location>
        <begin position="348"/>
        <end position="360"/>
    </location>
</feature>
<feature type="compositionally biased region" description="Low complexity" evidence="4">
    <location>
        <begin position="70"/>
        <end position="80"/>
    </location>
</feature>
<organism evidence="5 6">
    <name type="scientific">Plectosphaerella plurivora</name>
    <dbReference type="NCBI Taxonomy" id="936078"/>
    <lineage>
        <taxon>Eukaryota</taxon>
        <taxon>Fungi</taxon>
        <taxon>Dikarya</taxon>
        <taxon>Ascomycota</taxon>
        <taxon>Pezizomycotina</taxon>
        <taxon>Sordariomycetes</taxon>
        <taxon>Hypocreomycetidae</taxon>
        <taxon>Glomerellales</taxon>
        <taxon>Plectosphaerellaceae</taxon>
        <taxon>Plectosphaerella</taxon>
    </lineage>
</organism>
<dbReference type="InterPro" id="IPR010756">
    <property type="entry name" value="Tls1-like"/>
</dbReference>
<feature type="compositionally biased region" description="Pro residues" evidence="4">
    <location>
        <begin position="1"/>
        <end position="18"/>
    </location>
</feature>
<keyword evidence="6" id="KW-1185">Reference proteome</keyword>
<name>A0A9P8V8G5_9PEZI</name>
<dbReference type="PANTHER" id="PTHR13486:SF2">
    <property type="entry name" value="SPLICING FACTOR C9ORF78"/>
    <property type="match status" value="1"/>
</dbReference>
<dbReference type="OrthoDB" id="5627at2759"/>
<feature type="compositionally biased region" description="Basic residues" evidence="4">
    <location>
        <begin position="88"/>
        <end position="98"/>
    </location>
</feature>
<gene>
    <name evidence="5" type="ORF">F5X68DRAFT_192610</name>
</gene>
<accession>A0A9P8V8G5</accession>
<feature type="region of interest" description="Disordered" evidence="4">
    <location>
        <begin position="315"/>
        <end position="360"/>
    </location>
</feature>
<feature type="region of interest" description="Disordered" evidence="4">
    <location>
        <begin position="1"/>
        <end position="137"/>
    </location>
</feature>
<dbReference type="Pfam" id="PF07052">
    <property type="entry name" value="Hep_59"/>
    <property type="match status" value="1"/>
</dbReference>
<dbReference type="Proteomes" id="UP000770015">
    <property type="component" value="Unassembled WGS sequence"/>
</dbReference>